<gene>
    <name evidence="2" type="ORF">F53441_10344</name>
</gene>
<dbReference type="PANTHER" id="PTHR35043">
    <property type="entry name" value="TRANSCRIPTION FACTOR DOMAIN-CONTAINING PROTEIN"/>
    <property type="match status" value="1"/>
</dbReference>
<dbReference type="EMBL" id="JAADJG010000492">
    <property type="protein sequence ID" value="KAF4445955.1"/>
    <property type="molecule type" value="Genomic_DNA"/>
</dbReference>
<feature type="transmembrane region" description="Helical" evidence="1">
    <location>
        <begin position="53"/>
        <end position="70"/>
    </location>
</feature>
<keyword evidence="1" id="KW-0812">Transmembrane</keyword>
<sequence>MSSNVSDAWHQDPGLEFVQEQVFRYLRLDNRTALRTIPAPSFVGSPEIRGTMTILWSCIITLIACLYTALHLNVPGDTKALPMLREKFKWVIIGLVAPEIVLYLASSQFLEARHLSKELTRLWWQQHQPDGGSGAMLTDLTKQTNNEDPCFDIRYGFFVIMGGLEVDVSKFEHFTGHWAVRGTLQSGTLRLSVNGVLQLARMGHFLPIPRSKIDDKSKADTLQKVLVMTQVTWMATQCIDMLDPESVDTTGFEDIIALMVQEQFYWNKSDEYILYPKPPIDEHGDIEEQLALVWVHSTDSTRRKYLKDNQGLIQKVTLVSDDDNRLMLKTGEILPSGLGIIARSASWETETVQRKVLPSWYNEHQYDDPWDIPDSIWITEWVQAEPVPPTADLCAEDIQRWNYVIRAVENLDGKIQEPQPFRDSHQRARYPDQNFHNSFLRSAGNVQYSEESRIDPDQILSFILNNPILLVLILVLPGLYGGIHLGSPRIPFPSDLESLLWKIASIDIIVSMPVFLLISVIGLGISQRYLKYESIAHDSWATFYKFPAHVIFIGYSVSRGFLVVESFISLRALPIGTYWTPSWLQMIPHI</sequence>
<evidence type="ECO:0000313" key="3">
    <source>
        <dbReference type="Proteomes" id="UP000605986"/>
    </source>
</evidence>
<accession>A0A8H4K925</accession>
<evidence type="ECO:0000256" key="1">
    <source>
        <dbReference type="SAM" id="Phobius"/>
    </source>
</evidence>
<keyword evidence="1" id="KW-0472">Membrane</keyword>
<dbReference type="AlphaFoldDB" id="A0A8H4K925"/>
<dbReference type="PANTHER" id="PTHR35043:SF7">
    <property type="entry name" value="TRANSCRIPTION FACTOR DOMAIN-CONTAINING PROTEIN"/>
    <property type="match status" value="1"/>
</dbReference>
<dbReference type="OrthoDB" id="3061561at2759"/>
<name>A0A8H4K925_9HYPO</name>
<proteinExistence type="predicted"/>
<protein>
    <submittedName>
        <fullName evidence="2">Uncharacterized protein</fullName>
    </submittedName>
</protein>
<comment type="caution">
    <text evidence="2">The sequence shown here is derived from an EMBL/GenBank/DDBJ whole genome shotgun (WGS) entry which is preliminary data.</text>
</comment>
<keyword evidence="3" id="KW-1185">Reference proteome</keyword>
<keyword evidence="1" id="KW-1133">Transmembrane helix</keyword>
<organism evidence="2 3">
    <name type="scientific">Fusarium austroafricanum</name>
    <dbReference type="NCBI Taxonomy" id="2364996"/>
    <lineage>
        <taxon>Eukaryota</taxon>
        <taxon>Fungi</taxon>
        <taxon>Dikarya</taxon>
        <taxon>Ascomycota</taxon>
        <taxon>Pezizomycotina</taxon>
        <taxon>Sordariomycetes</taxon>
        <taxon>Hypocreomycetidae</taxon>
        <taxon>Hypocreales</taxon>
        <taxon>Nectriaceae</taxon>
        <taxon>Fusarium</taxon>
        <taxon>Fusarium concolor species complex</taxon>
    </lineage>
</organism>
<feature type="transmembrane region" description="Helical" evidence="1">
    <location>
        <begin position="503"/>
        <end position="525"/>
    </location>
</feature>
<feature type="transmembrane region" description="Helical" evidence="1">
    <location>
        <begin position="90"/>
        <end position="110"/>
    </location>
</feature>
<dbReference type="Proteomes" id="UP000605986">
    <property type="component" value="Unassembled WGS sequence"/>
</dbReference>
<evidence type="ECO:0000313" key="2">
    <source>
        <dbReference type="EMBL" id="KAF4445955.1"/>
    </source>
</evidence>
<feature type="transmembrane region" description="Helical" evidence="1">
    <location>
        <begin position="462"/>
        <end position="483"/>
    </location>
</feature>
<reference evidence="2" key="1">
    <citation type="submission" date="2020-01" db="EMBL/GenBank/DDBJ databases">
        <title>Identification and distribution of gene clusters putatively required for synthesis of sphingolipid metabolism inhibitors in phylogenetically diverse species of the filamentous fungus Fusarium.</title>
        <authorList>
            <person name="Kim H.-S."/>
            <person name="Busman M."/>
            <person name="Brown D.W."/>
            <person name="Divon H."/>
            <person name="Uhlig S."/>
            <person name="Proctor R.H."/>
        </authorList>
    </citation>
    <scope>NUCLEOTIDE SEQUENCE</scope>
    <source>
        <strain evidence="2">NRRL 53441</strain>
    </source>
</reference>